<evidence type="ECO:0000256" key="1">
    <source>
        <dbReference type="SAM" id="SignalP"/>
    </source>
</evidence>
<evidence type="ECO:0000313" key="3">
    <source>
        <dbReference type="Proteomes" id="UP001595957"/>
    </source>
</evidence>
<organism evidence="2 3">
    <name type="scientific">Sphingobium tyrosinilyticum</name>
    <dbReference type="NCBI Taxonomy" id="2715436"/>
    <lineage>
        <taxon>Bacteria</taxon>
        <taxon>Pseudomonadati</taxon>
        <taxon>Pseudomonadota</taxon>
        <taxon>Alphaproteobacteria</taxon>
        <taxon>Sphingomonadales</taxon>
        <taxon>Sphingomonadaceae</taxon>
        <taxon>Sphingobium</taxon>
    </lineage>
</organism>
<comment type="caution">
    <text evidence="2">The sequence shown here is derived from an EMBL/GenBank/DDBJ whole genome shotgun (WGS) entry which is preliminary data.</text>
</comment>
<feature type="signal peptide" evidence="1">
    <location>
        <begin position="1"/>
        <end position="19"/>
    </location>
</feature>
<feature type="chain" id="PRO_5046163532" description="UrcA family protein" evidence="1">
    <location>
        <begin position="20"/>
        <end position="145"/>
    </location>
</feature>
<accession>A0ABV9F1S1</accession>
<keyword evidence="1" id="KW-0732">Signal</keyword>
<reference evidence="3" key="1">
    <citation type="journal article" date="2019" name="Int. J. Syst. Evol. Microbiol.">
        <title>The Global Catalogue of Microorganisms (GCM) 10K type strain sequencing project: providing services to taxonomists for standard genome sequencing and annotation.</title>
        <authorList>
            <consortium name="The Broad Institute Genomics Platform"/>
            <consortium name="The Broad Institute Genome Sequencing Center for Infectious Disease"/>
            <person name="Wu L."/>
            <person name="Ma J."/>
        </authorList>
    </citation>
    <scope>NUCLEOTIDE SEQUENCE [LARGE SCALE GENOMIC DNA]</scope>
    <source>
        <strain evidence="3">NBRC 103632</strain>
    </source>
</reference>
<sequence length="145" mass="15181">MFLIIASAATLSAAAPVHSAELSHAATAYQASYETVSTVRFQQVEPRFANRPATPVCRWQAELVVNRGVTAQGRPLIAVAKPIHRFAPIAGSHAGPCEAARSQVSAEIARYSSARSSEALSVAQQDSAVLLNELDGINSLAVKGG</sequence>
<evidence type="ECO:0000313" key="2">
    <source>
        <dbReference type="EMBL" id="MFC4595153.1"/>
    </source>
</evidence>
<protein>
    <recommendedName>
        <fullName evidence="4">UrcA family protein</fullName>
    </recommendedName>
</protein>
<proteinExistence type="predicted"/>
<dbReference type="Proteomes" id="UP001595957">
    <property type="component" value="Unassembled WGS sequence"/>
</dbReference>
<dbReference type="RefSeq" id="WP_380805369.1">
    <property type="nucleotide sequence ID" value="NZ_JBHSFZ010000029.1"/>
</dbReference>
<gene>
    <name evidence="2" type="ORF">ACFO3E_13260</name>
</gene>
<keyword evidence="3" id="KW-1185">Reference proteome</keyword>
<dbReference type="EMBL" id="JBHSFZ010000029">
    <property type="protein sequence ID" value="MFC4595153.1"/>
    <property type="molecule type" value="Genomic_DNA"/>
</dbReference>
<evidence type="ECO:0008006" key="4">
    <source>
        <dbReference type="Google" id="ProtNLM"/>
    </source>
</evidence>
<name>A0ABV9F1S1_9SPHN</name>